<evidence type="ECO:0000256" key="3">
    <source>
        <dbReference type="ARBA" id="ARBA00022989"/>
    </source>
</evidence>
<dbReference type="PANTHER" id="PTHR30371">
    <property type="entry name" value="SEC-INDEPENDENT PROTEIN TRANSLOCASE PROTEIN TATC"/>
    <property type="match status" value="1"/>
</dbReference>
<dbReference type="Pfam" id="PF00902">
    <property type="entry name" value="TatC"/>
    <property type="match status" value="1"/>
</dbReference>
<evidence type="ECO:0000313" key="7">
    <source>
        <dbReference type="Proteomes" id="UP001206821"/>
    </source>
</evidence>
<keyword evidence="7" id="KW-1185">Reference proteome</keyword>
<protein>
    <recommendedName>
        <fullName evidence="5">Sec-independent protein translocase protein TatC</fullName>
    </recommendedName>
</protein>
<evidence type="ECO:0000256" key="1">
    <source>
        <dbReference type="ARBA" id="ARBA00004141"/>
    </source>
</evidence>
<feature type="transmembrane region" description="Helical" evidence="5">
    <location>
        <begin position="67"/>
        <end position="94"/>
    </location>
</feature>
<dbReference type="PRINTS" id="PR01840">
    <property type="entry name" value="TATCFAMILY"/>
</dbReference>
<feature type="transmembrane region" description="Helical" evidence="5">
    <location>
        <begin position="21"/>
        <end position="47"/>
    </location>
</feature>
<keyword evidence="5" id="KW-0653">Protein transport</keyword>
<dbReference type="RefSeq" id="WP_034815845.1">
    <property type="nucleotide sequence ID" value="NZ_CP073101.1"/>
</dbReference>
<keyword evidence="5" id="KW-0813">Transport</keyword>
<feature type="transmembrane region" description="Helical" evidence="5">
    <location>
        <begin position="195"/>
        <end position="212"/>
    </location>
</feature>
<feature type="transmembrane region" description="Helical" evidence="5">
    <location>
        <begin position="163"/>
        <end position="183"/>
    </location>
</feature>
<comment type="caution">
    <text evidence="5">Lacks conserved residue(s) required for the propagation of feature annotation.</text>
</comment>
<sequence length="262" mass="29781">MNHQPDQERALSDHLTELRRRLMLSAFVVFAFFLAALPSVKYVLAYLQADLVERGLELNAFGVADPLMIYLNLALVIGLVAASPFLLYQLWAFVAPGLHPNERRGTLAYIPIIFILFLVGLAFAYYWLFPLVLDISTNLGQDLGLTQIIGASNYFTFLLQLTIPFGLLFQLPVVTMFLTRIGVVTPSFLSKIRKYAYFALFVIAAFITPPDLTSHLMVSLPLFFLYEISLSISRVTYRGVLRREKEAQVKEQMDLMKQMNEK</sequence>
<keyword evidence="5" id="KW-1003">Cell membrane</keyword>
<comment type="function">
    <text evidence="5">Part of the twin-arginine translocation (Tat) system that transports large folded proteins containing a characteristic twin-arginine motif in their signal peptide across membranes.</text>
</comment>
<evidence type="ECO:0000256" key="4">
    <source>
        <dbReference type="ARBA" id="ARBA00023136"/>
    </source>
</evidence>
<dbReference type="HAMAP" id="MF_00902">
    <property type="entry name" value="TatC"/>
    <property type="match status" value="1"/>
</dbReference>
<evidence type="ECO:0000256" key="5">
    <source>
        <dbReference type="HAMAP-Rule" id="MF_00902"/>
    </source>
</evidence>
<feature type="transmembrane region" description="Helical" evidence="5">
    <location>
        <begin position="106"/>
        <end position="128"/>
    </location>
</feature>
<name>A0ABT2KYM3_9BACL</name>
<keyword evidence="2 5" id="KW-0812">Transmembrane</keyword>
<evidence type="ECO:0000256" key="2">
    <source>
        <dbReference type="ARBA" id="ARBA00022692"/>
    </source>
</evidence>
<dbReference type="InterPro" id="IPR002033">
    <property type="entry name" value="TatC"/>
</dbReference>
<dbReference type="EMBL" id="JANIEK010000025">
    <property type="protein sequence ID" value="MCT4795401.1"/>
    <property type="molecule type" value="Genomic_DNA"/>
</dbReference>
<proteinExistence type="inferred from homology"/>
<dbReference type="NCBIfam" id="TIGR00945">
    <property type="entry name" value="tatC"/>
    <property type="match status" value="1"/>
</dbReference>
<comment type="caution">
    <text evidence="6">The sequence shown here is derived from an EMBL/GenBank/DDBJ whole genome shotgun (WGS) entry which is preliminary data.</text>
</comment>
<evidence type="ECO:0000313" key="6">
    <source>
        <dbReference type="EMBL" id="MCT4795401.1"/>
    </source>
</evidence>
<comment type="similarity">
    <text evidence="5">Belongs to the TatC family.</text>
</comment>
<keyword evidence="4 5" id="KW-0472">Membrane</keyword>
<dbReference type="PROSITE" id="PS01218">
    <property type="entry name" value="TATC"/>
    <property type="match status" value="1"/>
</dbReference>
<reference evidence="6 7" key="1">
    <citation type="submission" date="2022-07" db="EMBL/GenBank/DDBJ databases">
        <title>Genomic and pangenome structural analysis of the polyextremophile Exiguobacterium.</title>
        <authorList>
            <person name="Shen L."/>
        </authorList>
    </citation>
    <scope>NUCLEOTIDE SEQUENCE [LARGE SCALE GENOMIC DNA]</scope>
    <source>
        <strain evidence="6 7">12_1</strain>
    </source>
</reference>
<dbReference type="PANTHER" id="PTHR30371:SF0">
    <property type="entry name" value="SEC-INDEPENDENT PROTEIN TRANSLOCASE PROTEIN TATC, CHLOROPLASTIC-RELATED"/>
    <property type="match status" value="1"/>
</dbReference>
<comment type="subcellular location">
    <subcellularLocation>
        <location evidence="5">Cell membrane</location>
        <topology evidence="5">Multi-pass membrane protein</topology>
    </subcellularLocation>
    <subcellularLocation>
        <location evidence="1">Membrane</location>
        <topology evidence="1">Multi-pass membrane protein</topology>
    </subcellularLocation>
</comment>
<keyword evidence="3 5" id="KW-1133">Transmembrane helix</keyword>
<comment type="subunit">
    <text evidence="5">Forms a complex with TatA.</text>
</comment>
<keyword evidence="5" id="KW-0811">Translocation</keyword>
<accession>A0ABT2KYM3</accession>
<dbReference type="InterPro" id="IPR019820">
    <property type="entry name" value="Sec-indep_translocase_CS"/>
</dbReference>
<organism evidence="6 7">
    <name type="scientific">Exiguobacterium alkaliphilum</name>
    <dbReference type="NCBI Taxonomy" id="1428684"/>
    <lineage>
        <taxon>Bacteria</taxon>
        <taxon>Bacillati</taxon>
        <taxon>Bacillota</taxon>
        <taxon>Bacilli</taxon>
        <taxon>Bacillales</taxon>
        <taxon>Bacillales Family XII. Incertae Sedis</taxon>
        <taxon>Exiguobacterium</taxon>
    </lineage>
</organism>
<dbReference type="Proteomes" id="UP001206821">
    <property type="component" value="Unassembled WGS sequence"/>
</dbReference>
<gene>
    <name evidence="5 6" type="primary">tatC</name>
    <name evidence="6" type="ORF">NQG31_07580</name>
</gene>